<dbReference type="PANTHER" id="PTHR47147">
    <property type="entry name" value="SYNCOILIN"/>
    <property type="match status" value="1"/>
</dbReference>
<comment type="caution">
    <text evidence="1">The sequence shown here is derived from an EMBL/GenBank/DDBJ whole genome shotgun (WGS) entry which is preliminary data.</text>
</comment>
<proteinExistence type="predicted"/>
<evidence type="ECO:0000313" key="1">
    <source>
        <dbReference type="EMBL" id="KAK7905016.1"/>
    </source>
</evidence>
<name>A0AAW0NVX8_9GOBI</name>
<evidence type="ECO:0000313" key="2">
    <source>
        <dbReference type="Proteomes" id="UP001460270"/>
    </source>
</evidence>
<protein>
    <submittedName>
        <fullName evidence="1">Uncharacterized protein</fullName>
    </submittedName>
</protein>
<dbReference type="AlphaFoldDB" id="A0AAW0NVX8"/>
<dbReference type="Proteomes" id="UP001460270">
    <property type="component" value="Unassembled WGS sequence"/>
</dbReference>
<keyword evidence="2" id="KW-1185">Reference proteome</keyword>
<dbReference type="GO" id="GO:0005882">
    <property type="term" value="C:intermediate filament"/>
    <property type="evidence" value="ECO:0007669"/>
    <property type="project" value="InterPro"/>
</dbReference>
<gene>
    <name evidence="1" type="ORF">WMY93_017623</name>
</gene>
<dbReference type="PANTHER" id="PTHR47147:SF1">
    <property type="entry name" value="SYNCOILIN"/>
    <property type="match status" value="1"/>
</dbReference>
<reference evidence="2" key="1">
    <citation type="submission" date="2024-04" db="EMBL/GenBank/DDBJ databases">
        <title>Salinicola lusitanus LLJ914,a marine bacterium isolated from the Okinawa Trough.</title>
        <authorList>
            <person name="Li J."/>
        </authorList>
    </citation>
    <scope>NUCLEOTIDE SEQUENCE [LARGE SCALE GENOMIC DNA]</scope>
</reference>
<accession>A0AAW0NVX8</accession>
<sequence length="126" mass="14550">MSDSVSLCRQASLRLQRRLSGSVKSLESWYEPRLVALLRRRQIGEDALKKTREQATDLRAQLGPLKEDKKVEKLKCFLNDLQVEFETQKQSKNTLEDLKEGLLRELTFLRGSDNEATEELSSYCES</sequence>
<dbReference type="InterPro" id="IPR027702">
    <property type="entry name" value="Syncoilin"/>
</dbReference>
<dbReference type="EMBL" id="JBBPFD010000012">
    <property type="protein sequence ID" value="KAK7905016.1"/>
    <property type="molecule type" value="Genomic_DNA"/>
</dbReference>
<organism evidence="1 2">
    <name type="scientific">Mugilogobius chulae</name>
    <name type="common">yellowstripe goby</name>
    <dbReference type="NCBI Taxonomy" id="88201"/>
    <lineage>
        <taxon>Eukaryota</taxon>
        <taxon>Metazoa</taxon>
        <taxon>Chordata</taxon>
        <taxon>Craniata</taxon>
        <taxon>Vertebrata</taxon>
        <taxon>Euteleostomi</taxon>
        <taxon>Actinopterygii</taxon>
        <taxon>Neopterygii</taxon>
        <taxon>Teleostei</taxon>
        <taxon>Neoteleostei</taxon>
        <taxon>Acanthomorphata</taxon>
        <taxon>Gobiaria</taxon>
        <taxon>Gobiiformes</taxon>
        <taxon>Gobioidei</taxon>
        <taxon>Gobiidae</taxon>
        <taxon>Gobionellinae</taxon>
        <taxon>Mugilogobius</taxon>
    </lineage>
</organism>